<feature type="transmembrane region" description="Helical" evidence="7">
    <location>
        <begin position="136"/>
        <end position="157"/>
    </location>
</feature>
<gene>
    <name evidence="8" type="ORF">GRI40_07395</name>
</gene>
<dbReference type="OrthoDB" id="7605542at2"/>
<sequence length="472" mass="50701">MAWRWGTQVIAQAITWVSTIMVVRLLAPHDYGLFAMSQAVVTALAFLNGQSFASSLIQANRIDERRVGQVFGLLLMLNGGLAILQFFLAPLAAAYYGEPMVAHILRVQAAIFLTIPFAVLPQELLARRLEFRMQGLVNLGCAVVGAVTAFTLASLGFGVWALVYAPIAMFATRAIGLTVAARLLVRPVFDLRGAHNLVTFGGILTVCQFLWIIQSQSDIVIAGRQFDPHHLGLYSEALFLTLILTGRFLPPVNEVSYPTYAELHKAGRPLGPFFLRVQRTVAMVVGPAYVGLSLVAAPAVATLFGPRWAEMAPIAAGLALAMPFFALQIVCGPATNGMGRPRIYLATNLMGAIIFPVLFLIGARSGTQGLVQAWWIASPALLAFTYALTLPAIHVRWSELARTLAPALASTAIMGMTVYAARSVLPPLPAVAELAALAAIGVSTYLAALLLLARDALRETAEFLLRREVSPA</sequence>
<keyword evidence="5 7" id="KW-1133">Transmembrane helix</keyword>
<dbReference type="EMBL" id="WTZA01000001">
    <property type="protein sequence ID" value="MXO75037.1"/>
    <property type="molecule type" value="Genomic_DNA"/>
</dbReference>
<dbReference type="PANTHER" id="PTHR30250">
    <property type="entry name" value="PST FAMILY PREDICTED COLANIC ACID TRANSPORTER"/>
    <property type="match status" value="1"/>
</dbReference>
<feature type="transmembrane region" description="Helical" evidence="7">
    <location>
        <begin position="434"/>
        <end position="453"/>
    </location>
</feature>
<protein>
    <submittedName>
        <fullName evidence="8">Oligosaccharide flippase family protein</fullName>
    </submittedName>
</protein>
<name>A0A6I4TEF1_9SPHN</name>
<feature type="transmembrane region" description="Helical" evidence="7">
    <location>
        <begin position="197"/>
        <end position="213"/>
    </location>
</feature>
<feature type="transmembrane region" description="Helical" evidence="7">
    <location>
        <begin position="33"/>
        <end position="49"/>
    </location>
</feature>
<accession>A0A6I4TEF1</accession>
<feature type="transmembrane region" description="Helical" evidence="7">
    <location>
        <begin position="233"/>
        <end position="250"/>
    </location>
</feature>
<feature type="transmembrane region" description="Helical" evidence="7">
    <location>
        <begin position="281"/>
        <end position="305"/>
    </location>
</feature>
<feature type="transmembrane region" description="Helical" evidence="7">
    <location>
        <begin position="343"/>
        <end position="361"/>
    </location>
</feature>
<evidence type="ECO:0000256" key="3">
    <source>
        <dbReference type="ARBA" id="ARBA00022475"/>
    </source>
</evidence>
<dbReference type="AlphaFoldDB" id="A0A6I4TEF1"/>
<feature type="transmembrane region" description="Helical" evidence="7">
    <location>
        <begin position="373"/>
        <end position="392"/>
    </location>
</feature>
<feature type="transmembrane region" description="Helical" evidence="7">
    <location>
        <begin position="163"/>
        <end position="185"/>
    </location>
</feature>
<evidence type="ECO:0000313" key="8">
    <source>
        <dbReference type="EMBL" id="MXO75037.1"/>
    </source>
</evidence>
<reference evidence="8 9" key="1">
    <citation type="submission" date="2019-12" db="EMBL/GenBank/DDBJ databases">
        <title>Genomic-based taxomic classification of the family Erythrobacteraceae.</title>
        <authorList>
            <person name="Xu L."/>
        </authorList>
    </citation>
    <scope>NUCLEOTIDE SEQUENCE [LARGE SCALE GENOMIC DNA]</scope>
    <source>
        <strain evidence="8 9">100921-2</strain>
    </source>
</reference>
<evidence type="ECO:0000256" key="5">
    <source>
        <dbReference type="ARBA" id="ARBA00022989"/>
    </source>
</evidence>
<keyword evidence="6 7" id="KW-0472">Membrane</keyword>
<dbReference type="GO" id="GO:0005886">
    <property type="term" value="C:plasma membrane"/>
    <property type="evidence" value="ECO:0007669"/>
    <property type="project" value="UniProtKB-SubCell"/>
</dbReference>
<keyword evidence="4 7" id="KW-0812">Transmembrane</keyword>
<evidence type="ECO:0000256" key="4">
    <source>
        <dbReference type="ARBA" id="ARBA00022692"/>
    </source>
</evidence>
<dbReference type="PANTHER" id="PTHR30250:SF10">
    <property type="entry name" value="LIPOPOLYSACCHARIDE BIOSYNTHESIS PROTEIN WZXC"/>
    <property type="match status" value="1"/>
</dbReference>
<comment type="subcellular location">
    <subcellularLocation>
        <location evidence="1">Cell membrane</location>
        <topology evidence="1">Multi-pass membrane protein</topology>
    </subcellularLocation>
</comment>
<comment type="caution">
    <text evidence="8">The sequence shown here is derived from an EMBL/GenBank/DDBJ whole genome shotgun (WGS) entry which is preliminary data.</text>
</comment>
<evidence type="ECO:0000256" key="1">
    <source>
        <dbReference type="ARBA" id="ARBA00004651"/>
    </source>
</evidence>
<proteinExistence type="inferred from homology"/>
<organism evidence="8 9">
    <name type="scientific">Tsuneonella aeria</name>
    <dbReference type="NCBI Taxonomy" id="1837929"/>
    <lineage>
        <taxon>Bacteria</taxon>
        <taxon>Pseudomonadati</taxon>
        <taxon>Pseudomonadota</taxon>
        <taxon>Alphaproteobacteria</taxon>
        <taxon>Sphingomonadales</taxon>
        <taxon>Erythrobacteraceae</taxon>
        <taxon>Tsuneonella</taxon>
    </lineage>
</organism>
<keyword evidence="9" id="KW-1185">Reference proteome</keyword>
<dbReference type="Proteomes" id="UP000439522">
    <property type="component" value="Unassembled WGS sequence"/>
</dbReference>
<feature type="transmembrane region" description="Helical" evidence="7">
    <location>
        <begin position="311"/>
        <end position="331"/>
    </location>
</feature>
<feature type="transmembrane region" description="Helical" evidence="7">
    <location>
        <begin position="404"/>
        <end position="422"/>
    </location>
</feature>
<feature type="transmembrane region" description="Helical" evidence="7">
    <location>
        <begin position="103"/>
        <end position="124"/>
    </location>
</feature>
<dbReference type="CDD" id="cd13127">
    <property type="entry name" value="MATE_tuaB_like"/>
    <property type="match status" value="1"/>
</dbReference>
<evidence type="ECO:0000256" key="7">
    <source>
        <dbReference type="SAM" id="Phobius"/>
    </source>
</evidence>
<evidence type="ECO:0000256" key="2">
    <source>
        <dbReference type="ARBA" id="ARBA00007430"/>
    </source>
</evidence>
<feature type="transmembrane region" description="Helical" evidence="7">
    <location>
        <begin position="70"/>
        <end position="97"/>
    </location>
</feature>
<feature type="transmembrane region" description="Helical" evidence="7">
    <location>
        <begin position="9"/>
        <end position="27"/>
    </location>
</feature>
<evidence type="ECO:0000256" key="6">
    <source>
        <dbReference type="ARBA" id="ARBA00023136"/>
    </source>
</evidence>
<evidence type="ECO:0000313" key="9">
    <source>
        <dbReference type="Proteomes" id="UP000439522"/>
    </source>
</evidence>
<keyword evidence="3" id="KW-1003">Cell membrane</keyword>
<dbReference type="InterPro" id="IPR050833">
    <property type="entry name" value="Poly_Biosynth_Transport"/>
</dbReference>
<comment type="similarity">
    <text evidence="2">Belongs to the polysaccharide synthase family.</text>
</comment>
<dbReference type="Pfam" id="PF13440">
    <property type="entry name" value="Polysacc_synt_3"/>
    <property type="match status" value="1"/>
</dbReference>